<gene>
    <name evidence="1" type="ORF">SAMN05216219_0704</name>
</gene>
<protein>
    <recommendedName>
        <fullName evidence="3">Asp/Glu/hydantoin racemase</fullName>
    </recommendedName>
</protein>
<dbReference type="AlphaFoldDB" id="A0A1I4Z387"/>
<dbReference type="Pfam" id="PF01177">
    <property type="entry name" value="Asp_Glu_race"/>
    <property type="match status" value="1"/>
</dbReference>
<dbReference type="EMBL" id="FOVM01000001">
    <property type="protein sequence ID" value="SFN44712.1"/>
    <property type="molecule type" value="Genomic_DNA"/>
</dbReference>
<name>A0A1I4Z387_9MICO</name>
<proteinExistence type="predicted"/>
<evidence type="ECO:0008006" key="3">
    <source>
        <dbReference type="Google" id="ProtNLM"/>
    </source>
</evidence>
<dbReference type="RefSeq" id="WP_090708793.1">
    <property type="nucleotide sequence ID" value="NZ_FOVM01000001.1"/>
</dbReference>
<dbReference type="Proteomes" id="UP000198867">
    <property type="component" value="Unassembled WGS sequence"/>
</dbReference>
<dbReference type="STRING" id="995034.SAMN05216219_0704"/>
<keyword evidence="2" id="KW-1185">Reference proteome</keyword>
<evidence type="ECO:0000313" key="1">
    <source>
        <dbReference type="EMBL" id="SFN44712.1"/>
    </source>
</evidence>
<accession>A0A1I4Z387</accession>
<dbReference type="OrthoDB" id="978447at2"/>
<sequence length="231" mass="23517">MTRVGLLHTVPALADTFSAALAEASPGIDVVDIIDPTLLSTAVRDGVTPELTAAVVARIQELAALDVDAILVTCSSIAEAAETASVPVPVLRVDTPMAEEAVRIARRVAREEARTGRIEVLATLEATIGPTGRLLESAATGADVEVDVTVIDGAADARARGDQAEHDRLVTDAILEFAGRADVIVLAQASMAAALGDTKVPVPVLSSPEGGVRSLVAAVSGGGHPVEDAPN</sequence>
<evidence type="ECO:0000313" key="2">
    <source>
        <dbReference type="Proteomes" id="UP000198867"/>
    </source>
</evidence>
<reference evidence="2" key="1">
    <citation type="submission" date="2016-10" db="EMBL/GenBank/DDBJ databases">
        <authorList>
            <person name="Varghese N."/>
            <person name="Submissions S."/>
        </authorList>
    </citation>
    <scope>NUCLEOTIDE SEQUENCE [LARGE SCALE GENOMIC DNA]</scope>
    <source>
        <strain evidence="2">CGMCC 1.11101</strain>
    </source>
</reference>
<organism evidence="1 2">
    <name type="scientific">Mycetocola miduiensis</name>
    <dbReference type="NCBI Taxonomy" id="995034"/>
    <lineage>
        <taxon>Bacteria</taxon>
        <taxon>Bacillati</taxon>
        <taxon>Actinomycetota</taxon>
        <taxon>Actinomycetes</taxon>
        <taxon>Micrococcales</taxon>
        <taxon>Microbacteriaceae</taxon>
        <taxon>Mycetocola</taxon>
    </lineage>
</organism>
<dbReference type="InterPro" id="IPR015942">
    <property type="entry name" value="Asp/Glu/hydantoin_racemase"/>
</dbReference>
<dbReference type="GO" id="GO:0047661">
    <property type="term" value="F:amino-acid racemase activity"/>
    <property type="evidence" value="ECO:0007669"/>
    <property type="project" value="InterPro"/>
</dbReference>